<dbReference type="Proteomes" id="UP000028680">
    <property type="component" value="Chromosome"/>
</dbReference>
<evidence type="ECO:0000313" key="1">
    <source>
        <dbReference type="EMBL" id="AII86807.1"/>
    </source>
</evidence>
<accession>A0AAN0RIP1</accession>
<gene>
    <name evidence="1" type="ORF">RCA23_c12600</name>
</gene>
<evidence type="ECO:0000313" key="2">
    <source>
        <dbReference type="Proteomes" id="UP000028680"/>
    </source>
</evidence>
<dbReference type="AlphaFoldDB" id="A0AAN0RIP1"/>
<name>A0AAN0RIP1_9RHOB</name>
<dbReference type="EMBL" id="CP003984">
    <property type="protein sequence ID" value="AII86807.1"/>
    <property type="molecule type" value="Genomic_DNA"/>
</dbReference>
<protein>
    <submittedName>
        <fullName evidence="1">Uncharacterized protein</fullName>
    </submittedName>
</protein>
<dbReference type="KEGG" id="ptp:RCA23_c12600"/>
<keyword evidence="2" id="KW-1185">Reference proteome</keyword>
<sequence>MKVFLGLNGHTNNESLPLRFGIKIKEHHQQFCILQNAIKDQEGTKRQRQDEIERGNEHYSGELLIPDLDKNNAPASFKCRVVLGVPKLDHQSPPIITLLRDGSRGDMTVTKHISGMVKRGKITSDDIIHLLHPAYIADKIKDSNDVEEIVASSINSKPEAPVLVLSKADELILSSADEIKATIDSFPIEGVELEAGPNFKRLSLKERVKYQYSMADAYVEDAWTANDKIWVRVIGSDGENTDLHSFKQRDHLAVHHQKTLEYLQSRIGQRAHFAVCMSEPCKGFLAESVTSIALQLMKS</sequence>
<organism evidence="1 2">
    <name type="scientific">Planktomarina temperata RCA23</name>
    <dbReference type="NCBI Taxonomy" id="666509"/>
    <lineage>
        <taxon>Bacteria</taxon>
        <taxon>Pseudomonadati</taxon>
        <taxon>Pseudomonadota</taxon>
        <taxon>Alphaproteobacteria</taxon>
        <taxon>Rhodobacterales</taxon>
        <taxon>Paracoccaceae</taxon>
        <taxon>Planktomarina</taxon>
    </lineage>
</organism>
<dbReference type="RefSeq" id="WP_044049619.1">
    <property type="nucleotide sequence ID" value="NZ_CP003984.1"/>
</dbReference>
<reference evidence="1 2" key="1">
    <citation type="journal article" date="2014" name="ISME J.">
        <title>Adaptation of an abundant Roseobacter RCA organism to pelagic systems revealed by genomic and transcriptomic analyses.</title>
        <authorList>
            <person name="Voget S."/>
            <person name="Wemheuer B."/>
            <person name="Brinkhoff T."/>
            <person name="Vollmers J."/>
            <person name="Dietrich S."/>
            <person name="Giebel H.A."/>
            <person name="Beardsley C."/>
            <person name="Sardemann C."/>
            <person name="Bakenhus I."/>
            <person name="Billerbeck S."/>
            <person name="Daniel R."/>
            <person name="Simon M."/>
        </authorList>
    </citation>
    <scope>NUCLEOTIDE SEQUENCE [LARGE SCALE GENOMIC DNA]</scope>
    <source>
        <strain evidence="1 2">RCA23</strain>
    </source>
</reference>
<proteinExistence type="predicted"/>